<name>A0A9P8USK3_9PEZI</name>
<dbReference type="RefSeq" id="XP_045961770.1">
    <property type="nucleotide sequence ID" value="XM_046102094.1"/>
</dbReference>
<dbReference type="GeneID" id="70130986"/>
<dbReference type="Pfam" id="PF08240">
    <property type="entry name" value="ADH_N"/>
    <property type="match status" value="1"/>
</dbReference>
<dbReference type="InterPro" id="IPR011032">
    <property type="entry name" value="GroES-like_sf"/>
</dbReference>
<feature type="domain" description="Enoyl reductase (ER)" evidence="3">
    <location>
        <begin position="17"/>
        <end position="348"/>
    </location>
</feature>
<protein>
    <submittedName>
        <fullName evidence="4">Alcohol dehydrogenase</fullName>
    </submittedName>
</protein>
<dbReference type="PANTHER" id="PTHR45348">
    <property type="entry name" value="HYPOTHETICAL OXIDOREDUCTASE (EUROFUNG)"/>
    <property type="match status" value="1"/>
</dbReference>
<dbReference type="Proteomes" id="UP000758603">
    <property type="component" value="Unassembled WGS sequence"/>
</dbReference>
<dbReference type="Gene3D" id="3.90.180.10">
    <property type="entry name" value="Medium-chain alcohol dehydrogenases, catalytic domain"/>
    <property type="match status" value="1"/>
</dbReference>
<comment type="caution">
    <text evidence="4">The sequence shown here is derived from an EMBL/GenBank/DDBJ whole genome shotgun (WGS) entry which is preliminary data.</text>
</comment>
<dbReference type="Pfam" id="PF00107">
    <property type="entry name" value="ADH_zinc_N"/>
    <property type="match status" value="1"/>
</dbReference>
<keyword evidence="2" id="KW-0560">Oxidoreductase</keyword>
<comment type="similarity">
    <text evidence="1">Belongs to the zinc-containing alcohol dehydrogenase family.</text>
</comment>
<dbReference type="GO" id="GO:0016651">
    <property type="term" value="F:oxidoreductase activity, acting on NAD(P)H"/>
    <property type="evidence" value="ECO:0007669"/>
    <property type="project" value="InterPro"/>
</dbReference>
<reference evidence="4" key="1">
    <citation type="journal article" date="2021" name="Nat. Commun.">
        <title>Genetic determinants of endophytism in the Arabidopsis root mycobiome.</title>
        <authorList>
            <person name="Mesny F."/>
            <person name="Miyauchi S."/>
            <person name="Thiergart T."/>
            <person name="Pickel B."/>
            <person name="Atanasova L."/>
            <person name="Karlsson M."/>
            <person name="Huettel B."/>
            <person name="Barry K.W."/>
            <person name="Haridas S."/>
            <person name="Chen C."/>
            <person name="Bauer D."/>
            <person name="Andreopoulos W."/>
            <person name="Pangilinan J."/>
            <person name="LaButti K."/>
            <person name="Riley R."/>
            <person name="Lipzen A."/>
            <person name="Clum A."/>
            <person name="Drula E."/>
            <person name="Henrissat B."/>
            <person name="Kohler A."/>
            <person name="Grigoriev I.V."/>
            <person name="Martin F.M."/>
            <person name="Hacquard S."/>
        </authorList>
    </citation>
    <scope>NUCLEOTIDE SEQUENCE</scope>
    <source>
        <strain evidence="4">MPI-SDFR-AT-0073</strain>
    </source>
</reference>
<dbReference type="InterPro" id="IPR047122">
    <property type="entry name" value="Trans-enoyl_RdTase-like"/>
</dbReference>
<dbReference type="InterPro" id="IPR013154">
    <property type="entry name" value="ADH-like_N"/>
</dbReference>
<dbReference type="InterPro" id="IPR020843">
    <property type="entry name" value="ER"/>
</dbReference>
<dbReference type="EMBL" id="JAGPXC010000002">
    <property type="protein sequence ID" value="KAH6657536.1"/>
    <property type="molecule type" value="Genomic_DNA"/>
</dbReference>
<evidence type="ECO:0000313" key="5">
    <source>
        <dbReference type="Proteomes" id="UP000758603"/>
    </source>
</evidence>
<evidence type="ECO:0000259" key="3">
    <source>
        <dbReference type="SMART" id="SM00829"/>
    </source>
</evidence>
<dbReference type="InterPro" id="IPR013149">
    <property type="entry name" value="ADH-like_C"/>
</dbReference>
<dbReference type="SMART" id="SM00829">
    <property type="entry name" value="PKS_ER"/>
    <property type="match status" value="1"/>
</dbReference>
<dbReference type="AlphaFoldDB" id="A0A9P8USK3"/>
<dbReference type="Gene3D" id="3.40.50.720">
    <property type="entry name" value="NAD(P)-binding Rossmann-like Domain"/>
    <property type="match status" value="1"/>
</dbReference>
<sequence length="353" mass="37637">MATSRSRGSALYVNEDGTAKVLRNVATPEPDAREIQVEVLYSGSNPADIAHAHLGITSTVMGYDFMGKVTKVEPNSAYRVGDLVAGYTPTGIGRPSKYGAHQPYLVAPENYTWRVPSDVPHAHAAVLSVIVCTAADALFNIFGFPLPGEQGPDGTRAGPLLIWGGSTSVGIAMMQLGRASGAHPIFVTASSKRHAMLKGLGATQCFDYSDTDVVYQIKRAVDDAKVGPILYAADCVGSPDNAEKVTAVASNQTKLVSTRGQRDGRFQMPFATKGNDITLRIPGTDNITKISAQPAQQAQLWKGLEWAVKNYGSGFMMPAVDVFEGTAEDALRRVNDVAEGRTFGKLVLKHPLA</sequence>
<keyword evidence="5" id="KW-1185">Reference proteome</keyword>
<evidence type="ECO:0000256" key="1">
    <source>
        <dbReference type="ARBA" id="ARBA00008072"/>
    </source>
</evidence>
<gene>
    <name evidence="4" type="ORF">BKA67DRAFT_555556</name>
</gene>
<accession>A0A9P8USK3</accession>
<evidence type="ECO:0000256" key="2">
    <source>
        <dbReference type="ARBA" id="ARBA00023002"/>
    </source>
</evidence>
<dbReference type="SUPFAM" id="SSF50129">
    <property type="entry name" value="GroES-like"/>
    <property type="match status" value="1"/>
</dbReference>
<dbReference type="CDD" id="cd08249">
    <property type="entry name" value="enoyl_reductase_like"/>
    <property type="match status" value="1"/>
</dbReference>
<dbReference type="SUPFAM" id="SSF51735">
    <property type="entry name" value="NAD(P)-binding Rossmann-fold domains"/>
    <property type="match status" value="1"/>
</dbReference>
<evidence type="ECO:0000313" key="4">
    <source>
        <dbReference type="EMBL" id="KAH6657536.1"/>
    </source>
</evidence>
<dbReference type="PANTHER" id="PTHR45348:SF7">
    <property type="entry name" value="ZINC BINDING OXIDOREDUCTASE, PUTATIVE-RELATED"/>
    <property type="match status" value="1"/>
</dbReference>
<dbReference type="OrthoDB" id="10257049at2759"/>
<organism evidence="4 5">
    <name type="scientific">Truncatella angustata</name>
    <dbReference type="NCBI Taxonomy" id="152316"/>
    <lineage>
        <taxon>Eukaryota</taxon>
        <taxon>Fungi</taxon>
        <taxon>Dikarya</taxon>
        <taxon>Ascomycota</taxon>
        <taxon>Pezizomycotina</taxon>
        <taxon>Sordariomycetes</taxon>
        <taxon>Xylariomycetidae</taxon>
        <taxon>Amphisphaeriales</taxon>
        <taxon>Sporocadaceae</taxon>
        <taxon>Truncatella</taxon>
    </lineage>
</organism>
<dbReference type="InterPro" id="IPR036291">
    <property type="entry name" value="NAD(P)-bd_dom_sf"/>
</dbReference>
<proteinExistence type="inferred from homology"/>